<evidence type="ECO:0000313" key="2">
    <source>
        <dbReference type="Proteomes" id="UP001595444"/>
    </source>
</evidence>
<reference evidence="2" key="1">
    <citation type="journal article" date="2019" name="Int. J. Syst. Evol. Microbiol.">
        <title>The Global Catalogue of Microorganisms (GCM) 10K type strain sequencing project: providing services to taxonomists for standard genome sequencing and annotation.</title>
        <authorList>
            <consortium name="The Broad Institute Genomics Platform"/>
            <consortium name="The Broad Institute Genome Sequencing Center for Infectious Disease"/>
            <person name="Wu L."/>
            <person name="Ma J."/>
        </authorList>
    </citation>
    <scope>NUCLEOTIDE SEQUENCE [LARGE SCALE GENOMIC DNA]</scope>
    <source>
        <strain evidence="2">KCTC 62164</strain>
    </source>
</reference>
<sequence length="50" mass="5797">MRFNVRKNKPVQHKSPIEFLPLEEAELIIKKTKIPAATKEMLVALLRRIG</sequence>
<evidence type="ECO:0000313" key="1">
    <source>
        <dbReference type="EMBL" id="MFC3051663.1"/>
    </source>
</evidence>
<comment type="caution">
    <text evidence="1">The sequence shown here is derived from an EMBL/GenBank/DDBJ whole genome shotgun (WGS) entry which is preliminary data.</text>
</comment>
<accession>A0ABV7D3C0</accession>
<name>A0ABV7D3C0_9PROT</name>
<gene>
    <name evidence="1" type="ORF">ACFOKA_07095</name>
</gene>
<dbReference type="Proteomes" id="UP001595444">
    <property type="component" value="Unassembled WGS sequence"/>
</dbReference>
<evidence type="ECO:0008006" key="3">
    <source>
        <dbReference type="Google" id="ProtNLM"/>
    </source>
</evidence>
<organism evidence="1 2">
    <name type="scientific">Kordiimonas pumila</name>
    <dbReference type="NCBI Taxonomy" id="2161677"/>
    <lineage>
        <taxon>Bacteria</taxon>
        <taxon>Pseudomonadati</taxon>
        <taxon>Pseudomonadota</taxon>
        <taxon>Alphaproteobacteria</taxon>
        <taxon>Kordiimonadales</taxon>
        <taxon>Kordiimonadaceae</taxon>
        <taxon>Kordiimonas</taxon>
    </lineage>
</organism>
<protein>
    <recommendedName>
        <fullName evidence="3">Integrase</fullName>
    </recommendedName>
</protein>
<proteinExistence type="predicted"/>
<keyword evidence="2" id="KW-1185">Reference proteome</keyword>
<dbReference type="RefSeq" id="WP_194215136.1">
    <property type="nucleotide sequence ID" value="NZ_CP061205.1"/>
</dbReference>
<dbReference type="EMBL" id="JBHRSL010000004">
    <property type="protein sequence ID" value="MFC3051663.1"/>
    <property type="molecule type" value="Genomic_DNA"/>
</dbReference>